<protein>
    <submittedName>
        <fullName evidence="3">Uncharacterized protein</fullName>
    </submittedName>
</protein>
<dbReference type="InterPro" id="IPR052961">
    <property type="entry name" value="Oxido-Kinase-like_Enzymes"/>
</dbReference>
<dbReference type="WBParaSite" id="PSAMB.scaffold88size82278.g1680.t1">
    <property type="protein sequence ID" value="PSAMB.scaffold88size82278.g1680.t1"/>
    <property type="gene ID" value="PSAMB.scaffold88size82278.g1680"/>
</dbReference>
<organism evidence="2 3">
    <name type="scientific">Plectus sambesii</name>
    <dbReference type="NCBI Taxonomy" id="2011161"/>
    <lineage>
        <taxon>Eukaryota</taxon>
        <taxon>Metazoa</taxon>
        <taxon>Ecdysozoa</taxon>
        <taxon>Nematoda</taxon>
        <taxon>Chromadorea</taxon>
        <taxon>Plectida</taxon>
        <taxon>Plectina</taxon>
        <taxon>Plectoidea</taxon>
        <taxon>Plectidae</taxon>
        <taxon>Plectus</taxon>
    </lineage>
</organism>
<feature type="region of interest" description="Disordered" evidence="1">
    <location>
        <begin position="270"/>
        <end position="306"/>
    </location>
</feature>
<proteinExistence type="predicted"/>
<dbReference type="Proteomes" id="UP000887566">
    <property type="component" value="Unplaced"/>
</dbReference>
<sequence>MTFDSRQLVTTSFASVAIQREMAPHFDSSAALSGTSLTIGCIEEVLKNVNGSQQTLIDWSAKTIGVGQGFCSHIFRVKLTWQGDDDTDDHRLPASVVVKVPIEPKIIDCKDEVAKDGHMRSMTDDEMEKMCEMWLPYAHSNEIISLTFLNDIHDEQLAVPKLYFSQECRNDKPGHGYLIMEDVVRGTPPNIIEGLNEAQLLQASHTLAVIHATSIDEDQKLSKLIPMSDEFFISLFTTIEEVIVQFDMMAPDFGFKDLFSKGHDSAVDHRDWKLPLPQAATKKRGHKDRHTQLSHIEEPDTAASPR</sequence>
<dbReference type="Pfam" id="PF07914">
    <property type="entry name" value="DUF1679"/>
    <property type="match status" value="1"/>
</dbReference>
<evidence type="ECO:0000256" key="1">
    <source>
        <dbReference type="SAM" id="MobiDB-lite"/>
    </source>
</evidence>
<reference evidence="3" key="1">
    <citation type="submission" date="2022-11" db="UniProtKB">
        <authorList>
            <consortium name="WormBaseParasite"/>
        </authorList>
    </citation>
    <scope>IDENTIFICATION</scope>
</reference>
<dbReference type="PANTHER" id="PTHR23020">
    <property type="entry name" value="UNCHARACTERIZED NUCLEAR HORMONE RECEPTOR-RELATED"/>
    <property type="match status" value="1"/>
</dbReference>
<name>A0A914XIS0_9BILA</name>
<evidence type="ECO:0000313" key="3">
    <source>
        <dbReference type="WBParaSite" id="PSAMB.scaffold88size82278.g1680.t1"/>
    </source>
</evidence>
<evidence type="ECO:0000313" key="2">
    <source>
        <dbReference type="Proteomes" id="UP000887566"/>
    </source>
</evidence>
<dbReference type="InterPro" id="IPR012877">
    <property type="entry name" value="Dhs-27"/>
</dbReference>
<dbReference type="SUPFAM" id="SSF56112">
    <property type="entry name" value="Protein kinase-like (PK-like)"/>
    <property type="match status" value="1"/>
</dbReference>
<dbReference type="InterPro" id="IPR011009">
    <property type="entry name" value="Kinase-like_dom_sf"/>
</dbReference>
<dbReference type="AlphaFoldDB" id="A0A914XIS0"/>
<dbReference type="PANTHER" id="PTHR23020:SF20">
    <property type="entry name" value="CHK KINASE-LIKE DOMAIN-CONTAINING PROTEIN"/>
    <property type="match status" value="1"/>
</dbReference>
<accession>A0A914XIS0</accession>
<keyword evidence="2" id="KW-1185">Reference proteome</keyword>